<dbReference type="Gene3D" id="3.30.230.10">
    <property type="match status" value="1"/>
</dbReference>
<gene>
    <name evidence="9" type="primary">ispE</name>
    <name evidence="12" type="ORF">H6B30_02900</name>
</gene>
<evidence type="ECO:0000259" key="10">
    <source>
        <dbReference type="Pfam" id="PF00288"/>
    </source>
</evidence>
<evidence type="ECO:0000256" key="2">
    <source>
        <dbReference type="ARBA" id="ARBA00012052"/>
    </source>
</evidence>
<keyword evidence="6 9" id="KW-0418">Kinase</keyword>
<evidence type="ECO:0000256" key="1">
    <source>
        <dbReference type="ARBA" id="ARBA00009684"/>
    </source>
</evidence>
<proteinExistence type="inferred from homology"/>
<dbReference type="GO" id="GO:0016114">
    <property type="term" value="P:terpenoid biosynthetic process"/>
    <property type="evidence" value="ECO:0007669"/>
    <property type="project" value="UniProtKB-UniRule"/>
</dbReference>
<dbReference type="HAMAP" id="MF_00061">
    <property type="entry name" value="IspE"/>
    <property type="match status" value="1"/>
</dbReference>
<dbReference type="EMBL" id="JACJJL010000003">
    <property type="protein sequence ID" value="MBM6660709.1"/>
    <property type="molecule type" value="Genomic_DNA"/>
</dbReference>
<dbReference type="Pfam" id="PF08544">
    <property type="entry name" value="GHMP_kinases_C"/>
    <property type="match status" value="1"/>
</dbReference>
<dbReference type="Proteomes" id="UP000764045">
    <property type="component" value="Unassembled WGS sequence"/>
</dbReference>
<feature type="domain" description="GHMP kinase N-terminal" evidence="10">
    <location>
        <begin position="70"/>
        <end position="146"/>
    </location>
</feature>
<dbReference type="NCBIfam" id="TIGR00154">
    <property type="entry name" value="ispE"/>
    <property type="match status" value="1"/>
</dbReference>
<evidence type="ECO:0000256" key="7">
    <source>
        <dbReference type="ARBA" id="ARBA00022840"/>
    </source>
</evidence>
<organism evidence="12 13">
    <name type="scientific">Marseilla massiliensis</name>
    <dbReference type="NCBI Taxonomy" id="1841864"/>
    <lineage>
        <taxon>Bacteria</taxon>
        <taxon>Pseudomonadati</taxon>
        <taxon>Bacteroidota</taxon>
        <taxon>Bacteroidia</taxon>
        <taxon>Bacteroidales</taxon>
        <taxon>Prevotellaceae</taxon>
        <taxon>Marseilla</taxon>
    </lineage>
</organism>
<protein>
    <recommendedName>
        <fullName evidence="3 9">4-diphosphocytidyl-2-C-methyl-D-erythritol kinase</fullName>
        <shortName evidence="9">CMK</shortName>
        <ecNumber evidence="2 9">2.7.1.148</ecNumber>
    </recommendedName>
    <alternativeName>
        <fullName evidence="8 9">4-(cytidine-5'-diphospho)-2-C-methyl-D-erythritol kinase</fullName>
    </alternativeName>
</protein>
<feature type="active site" evidence="9">
    <location>
        <position position="8"/>
    </location>
</feature>
<keyword evidence="7 9" id="KW-0067">ATP-binding</keyword>
<dbReference type="Pfam" id="PF00288">
    <property type="entry name" value="GHMP_kinases_N"/>
    <property type="match status" value="1"/>
</dbReference>
<keyword evidence="13" id="KW-1185">Reference proteome</keyword>
<dbReference type="PANTHER" id="PTHR43527:SF2">
    <property type="entry name" value="4-DIPHOSPHOCYTIDYL-2-C-METHYL-D-ERYTHRITOL KINASE, CHLOROPLASTIC"/>
    <property type="match status" value="1"/>
</dbReference>
<reference evidence="12 13" key="1">
    <citation type="journal article" date="2021" name="Sci. Rep.">
        <title>The distribution of antibiotic resistance genes in chicken gut microbiota commensals.</title>
        <authorList>
            <person name="Juricova H."/>
            <person name="Matiasovicova J."/>
            <person name="Kubasova T."/>
            <person name="Cejkova D."/>
            <person name="Rychlik I."/>
        </authorList>
    </citation>
    <scope>NUCLEOTIDE SEQUENCE [LARGE SCALE GENOMIC DNA]</scope>
    <source>
        <strain evidence="12 13">An819</strain>
    </source>
</reference>
<dbReference type="AlphaFoldDB" id="A0A938WKI7"/>
<evidence type="ECO:0000256" key="8">
    <source>
        <dbReference type="ARBA" id="ARBA00032554"/>
    </source>
</evidence>
<dbReference type="InterPro" id="IPR020568">
    <property type="entry name" value="Ribosomal_Su5_D2-typ_SF"/>
</dbReference>
<evidence type="ECO:0000256" key="5">
    <source>
        <dbReference type="ARBA" id="ARBA00022741"/>
    </source>
</evidence>
<evidence type="ECO:0000256" key="4">
    <source>
        <dbReference type="ARBA" id="ARBA00022679"/>
    </source>
</evidence>
<name>A0A938WKI7_9BACT</name>
<evidence type="ECO:0000259" key="11">
    <source>
        <dbReference type="Pfam" id="PF08544"/>
    </source>
</evidence>
<comment type="caution">
    <text evidence="12">The sequence shown here is derived from an EMBL/GenBank/DDBJ whole genome shotgun (WGS) entry which is preliminary data.</text>
</comment>
<feature type="active site" evidence="9">
    <location>
        <position position="139"/>
    </location>
</feature>
<feature type="domain" description="GHMP kinase C-terminal" evidence="11">
    <location>
        <begin position="213"/>
        <end position="259"/>
    </location>
</feature>
<evidence type="ECO:0000313" key="12">
    <source>
        <dbReference type="EMBL" id="MBM6660709.1"/>
    </source>
</evidence>
<comment type="catalytic activity">
    <reaction evidence="9">
        <text>4-CDP-2-C-methyl-D-erythritol + ATP = 4-CDP-2-C-methyl-D-erythritol 2-phosphate + ADP + H(+)</text>
        <dbReference type="Rhea" id="RHEA:18437"/>
        <dbReference type="ChEBI" id="CHEBI:15378"/>
        <dbReference type="ChEBI" id="CHEBI:30616"/>
        <dbReference type="ChEBI" id="CHEBI:57823"/>
        <dbReference type="ChEBI" id="CHEBI:57919"/>
        <dbReference type="ChEBI" id="CHEBI:456216"/>
        <dbReference type="EC" id="2.7.1.148"/>
    </reaction>
</comment>
<dbReference type="GO" id="GO:0050515">
    <property type="term" value="F:4-(cytidine 5'-diphospho)-2-C-methyl-D-erythritol kinase activity"/>
    <property type="evidence" value="ECO:0007669"/>
    <property type="project" value="UniProtKB-UniRule"/>
</dbReference>
<keyword evidence="4 9" id="KW-0808">Transferase</keyword>
<accession>A0A938WKI7</accession>
<dbReference type="PANTHER" id="PTHR43527">
    <property type="entry name" value="4-DIPHOSPHOCYTIDYL-2-C-METHYL-D-ERYTHRITOL KINASE, CHLOROPLASTIC"/>
    <property type="match status" value="1"/>
</dbReference>
<dbReference type="RefSeq" id="WP_205107724.1">
    <property type="nucleotide sequence ID" value="NZ_JACJJL010000003.1"/>
</dbReference>
<dbReference type="SUPFAM" id="SSF54211">
    <property type="entry name" value="Ribosomal protein S5 domain 2-like"/>
    <property type="match status" value="1"/>
</dbReference>
<dbReference type="InterPro" id="IPR013750">
    <property type="entry name" value="GHMP_kinase_C_dom"/>
</dbReference>
<feature type="binding site" evidence="9">
    <location>
        <begin position="97"/>
        <end position="107"/>
    </location>
    <ligand>
        <name>ATP</name>
        <dbReference type="ChEBI" id="CHEBI:30616"/>
    </ligand>
</feature>
<dbReference type="GO" id="GO:0005524">
    <property type="term" value="F:ATP binding"/>
    <property type="evidence" value="ECO:0007669"/>
    <property type="project" value="UniProtKB-UniRule"/>
</dbReference>
<evidence type="ECO:0000256" key="3">
    <source>
        <dbReference type="ARBA" id="ARBA00017473"/>
    </source>
</evidence>
<evidence type="ECO:0000256" key="9">
    <source>
        <dbReference type="HAMAP-Rule" id="MF_00061"/>
    </source>
</evidence>
<dbReference type="Gene3D" id="3.30.70.890">
    <property type="entry name" value="GHMP kinase, C-terminal domain"/>
    <property type="match status" value="1"/>
</dbReference>
<dbReference type="InterPro" id="IPR014721">
    <property type="entry name" value="Ribsml_uS5_D2-typ_fold_subgr"/>
</dbReference>
<dbReference type="SUPFAM" id="SSF55060">
    <property type="entry name" value="GHMP Kinase, C-terminal domain"/>
    <property type="match status" value="1"/>
</dbReference>
<evidence type="ECO:0000313" key="13">
    <source>
        <dbReference type="Proteomes" id="UP000764045"/>
    </source>
</evidence>
<comment type="pathway">
    <text evidence="9">Isoprenoid biosynthesis; isopentenyl diphosphate biosynthesis via DXP pathway; isopentenyl diphosphate from 1-deoxy-D-xylulose 5-phosphate: step 3/6.</text>
</comment>
<dbReference type="InterPro" id="IPR036554">
    <property type="entry name" value="GHMP_kinase_C_sf"/>
</dbReference>
<dbReference type="InterPro" id="IPR004424">
    <property type="entry name" value="IspE"/>
</dbReference>
<keyword evidence="5 9" id="KW-0547">Nucleotide-binding</keyword>
<dbReference type="PIRSF" id="PIRSF010376">
    <property type="entry name" value="IspE"/>
    <property type="match status" value="1"/>
</dbReference>
<comment type="function">
    <text evidence="9">Catalyzes the phosphorylation of the position 2 hydroxy group of 4-diphosphocytidyl-2C-methyl-D-erythritol.</text>
</comment>
<dbReference type="InterPro" id="IPR006204">
    <property type="entry name" value="GHMP_kinase_N_dom"/>
</dbReference>
<dbReference type="EC" id="2.7.1.148" evidence="2 9"/>
<keyword evidence="9" id="KW-0414">Isoprene biosynthesis</keyword>
<evidence type="ECO:0000256" key="6">
    <source>
        <dbReference type="ARBA" id="ARBA00022777"/>
    </source>
</evidence>
<dbReference type="GO" id="GO:0019288">
    <property type="term" value="P:isopentenyl diphosphate biosynthetic process, methylerythritol 4-phosphate pathway"/>
    <property type="evidence" value="ECO:0007669"/>
    <property type="project" value="UniProtKB-UniRule"/>
</dbReference>
<sequence>MIDFPIAKINLGLNIVRRRADGYHDLETVFYPIPLKDALEVQTMDEGFPSATDCDIKVTNINIEGNEQDNLVVRAYNLIKERYDLPRIHTHLYKGIPTQAGMGGGSSDCAFMIKLLDRMFALGMGDTEMKDYATRLGADCPFFLMGVPAYAEGIGEKLEPIDLSLEGLTIGIVCPHIPISTKEAFSRIKPRQTEVKCREIVMQPIETWRSRLSNDFEEGVFALHPEIGLIKQKLYELGAVYASMSGSGSSVFGLFRNPVDLAGLFGDAFVYTAKL</sequence>
<comment type="similarity">
    <text evidence="1 9">Belongs to the GHMP kinase family. IspE subfamily.</text>
</comment>